<feature type="non-terminal residue" evidence="2">
    <location>
        <position position="1"/>
    </location>
</feature>
<dbReference type="InterPro" id="IPR000305">
    <property type="entry name" value="GIY-YIG_endonuc"/>
</dbReference>
<dbReference type="CDD" id="cd10442">
    <property type="entry name" value="GIY-YIG_PLEs"/>
    <property type="match status" value="1"/>
</dbReference>
<evidence type="ECO:0000313" key="2">
    <source>
        <dbReference type="EMBL" id="CAH3028480.1"/>
    </source>
</evidence>
<evidence type="ECO:0000313" key="3">
    <source>
        <dbReference type="Proteomes" id="UP001159427"/>
    </source>
</evidence>
<evidence type="ECO:0000259" key="1">
    <source>
        <dbReference type="PROSITE" id="PS50164"/>
    </source>
</evidence>
<feature type="domain" description="GIY-YIG" evidence="1">
    <location>
        <begin position="8"/>
        <end position="97"/>
    </location>
</feature>
<dbReference type="SUPFAM" id="SSF82771">
    <property type="entry name" value="GIY-YIG endonuclease"/>
    <property type="match status" value="1"/>
</dbReference>
<organism evidence="2 3">
    <name type="scientific">Porites evermanni</name>
    <dbReference type="NCBI Taxonomy" id="104178"/>
    <lineage>
        <taxon>Eukaryota</taxon>
        <taxon>Metazoa</taxon>
        <taxon>Cnidaria</taxon>
        <taxon>Anthozoa</taxon>
        <taxon>Hexacorallia</taxon>
        <taxon>Scleractinia</taxon>
        <taxon>Fungiina</taxon>
        <taxon>Poritidae</taxon>
        <taxon>Porites</taxon>
    </lineage>
</organism>
<dbReference type="PROSITE" id="PS50164">
    <property type="entry name" value="GIY_YIG"/>
    <property type="match status" value="1"/>
</dbReference>
<name>A0ABN8MG49_9CNID</name>
<keyword evidence="3" id="KW-1185">Reference proteome</keyword>
<comment type="caution">
    <text evidence="2">The sequence shown here is derived from an EMBL/GenBank/DDBJ whole genome shotgun (WGS) entry which is preliminary data.</text>
</comment>
<dbReference type="InterPro" id="IPR035901">
    <property type="entry name" value="GIY-YIG_endonuc_sf"/>
</dbReference>
<gene>
    <name evidence="2" type="ORF">PEVE_00034220</name>
</gene>
<proteinExistence type="predicted"/>
<sequence>DKDKPEDRHGAVYKIKCCDCQASYIGETGRNLSTRLTEHRRATRNGDANNHIAEHHLNTKHQIDWDSATSITYSTDYYQRLTLESWFTNLEQTPLNRSQQLPAPYKRLIDEIKQN</sequence>
<accession>A0ABN8MG49</accession>
<dbReference type="Proteomes" id="UP001159427">
    <property type="component" value="Unassembled WGS sequence"/>
</dbReference>
<dbReference type="Gene3D" id="3.40.1440.10">
    <property type="entry name" value="GIY-YIG endonuclease"/>
    <property type="match status" value="1"/>
</dbReference>
<dbReference type="EMBL" id="CALNXI010000515">
    <property type="protein sequence ID" value="CAH3028480.1"/>
    <property type="molecule type" value="Genomic_DNA"/>
</dbReference>
<protein>
    <recommendedName>
        <fullName evidence="1">GIY-YIG domain-containing protein</fullName>
    </recommendedName>
</protein>
<reference evidence="2 3" key="1">
    <citation type="submission" date="2022-05" db="EMBL/GenBank/DDBJ databases">
        <authorList>
            <consortium name="Genoscope - CEA"/>
            <person name="William W."/>
        </authorList>
    </citation>
    <scope>NUCLEOTIDE SEQUENCE [LARGE SCALE GENOMIC DNA]</scope>
</reference>